<protein>
    <submittedName>
        <fullName evidence="6">Alpha-mannosidase</fullName>
    </submittedName>
</protein>
<evidence type="ECO:0000256" key="2">
    <source>
        <dbReference type="ARBA" id="ARBA00022723"/>
    </source>
</evidence>
<dbReference type="Pfam" id="PF07748">
    <property type="entry name" value="Glyco_hydro_38C"/>
    <property type="match status" value="1"/>
</dbReference>
<dbReference type="GO" id="GO:0046872">
    <property type="term" value="F:metal ion binding"/>
    <property type="evidence" value="ECO:0007669"/>
    <property type="project" value="UniProtKB-KW"/>
</dbReference>
<dbReference type="FunFam" id="3.20.110.10:FF:000002">
    <property type="entry name" value="alpha-mannosidase 2C1 isoform X1"/>
    <property type="match status" value="1"/>
</dbReference>
<dbReference type="SUPFAM" id="SSF88688">
    <property type="entry name" value="Families 57/38 glycoside transferase middle domain"/>
    <property type="match status" value="1"/>
</dbReference>
<dbReference type="InterPro" id="IPR011682">
    <property type="entry name" value="Glyco_hydro_38_C"/>
</dbReference>
<dbReference type="Pfam" id="PF17677">
    <property type="entry name" value="Glyco_hydro38C2"/>
    <property type="match status" value="1"/>
</dbReference>
<evidence type="ECO:0000256" key="4">
    <source>
        <dbReference type="ARBA" id="ARBA00023295"/>
    </source>
</evidence>
<dbReference type="GO" id="GO:0009313">
    <property type="term" value="P:oligosaccharide catabolic process"/>
    <property type="evidence" value="ECO:0007669"/>
    <property type="project" value="TreeGrafter"/>
</dbReference>
<dbReference type="Pfam" id="PF01074">
    <property type="entry name" value="Glyco_hydro_38N"/>
    <property type="match status" value="1"/>
</dbReference>
<keyword evidence="4" id="KW-0326">Glycosidase</keyword>
<dbReference type="InterPro" id="IPR011013">
    <property type="entry name" value="Gal_mutarotase_sf_dom"/>
</dbReference>
<keyword evidence="3" id="KW-0378">Hydrolase</keyword>
<dbReference type="Gene3D" id="1.20.1270.50">
    <property type="entry name" value="Glycoside hydrolase family 38, central domain"/>
    <property type="match status" value="1"/>
</dbReference>
<feature type="domain" description="Glycoside hydrolase family 38 central" evidence="5">
    <location>
        <begin position="534"/>
        <end position="611"/>
    </location>
</feature>
<organism evidence="6 7">
    <name type="scientific">Deinococcus yavapaiensis KR-236</name>
    <dbReference type="NCBI Taxonomy" id="694435"/>
    <lineage>
        <taxon>Bacteria</taxon>
        <taxon>Thermotogati</taxon>
        <taxon>Deinococcota</taxon>
        <taxon>Deinococci</taxon>
        <taxon>Deinococcales</taxon>
        <taxon>Deinococcaceae</taxon>
        <taxon>Deinococcus</taxon>
    </lineage>
</organism>
<keyword evidence="7" id="KW-1185">Reference proteome</keyword>
<dbReference type="RefSeq" id="WP_110885738.1">
    <property type="nucleotide sequence ID" value="NZ_QJSX01000003.1"/>
</dbReference>
<dbReference type="GO" id="GO:0006013">
    <property type="term" value="P:mannose metabolic process"/>
    <property type="evidence" value="ECO:0007669"/>
    <property type="project" value="InterPro"/>
</dbReference>
<accession>A0A318SLJ6</accession>
<proteinExistence type="inferred from homology"/>
<reference evidence="6 7" key="1">
    <citation type="submission" date="2018-06" db="EMBL/GenBank/DDBJ databases">
        <title>Genomic Encyclopedia of Type Strains, Phase IV (KMG-IV): sequencing the most valuable type-strain genomes for metagenomic binning, comparative biology and taxonomic classification.</title>
        <authorList>
            <person name="Goeker M."/>
        </authorList>
    </citation>
    <scope>NUCLEOTIDE SEQUENCE [LARGE SCALE GENOMIC DNA]</scope>
    <source>
        <strain evidence="6 7">DSM 18048</strain>
    </source>
</reference>
<sequence>MTLDVSQRIHALSRLVAVLSAWEVRDELSVTGWSIRLGDTPEAAIAHGDSWTPTIDDRPAVFHVSFRLPREVEDAQLDLDLGGEGDVRVVVDGRLAASGGLNPYHRRFPLGTLREGQVLDVTVEVVARSFFGRPTPRPALNEARLVRIERELHDFLLDLRVFAEVSAVLKEHDVAPHLLGAAEEAIGRVAWPSDTRGVLSRGVPAIGEWYATGIWRLPPFPSPAPLSDEARAALPGARAHLSAELDRLRPLYPPIGRIAASGHAHLDLAWLWPVHETRRKLRRTFRTVLALMDEYEAFTFNQSSAQVYAWLEEDEPELFERVKARVLEGRIETVGGSWVEPDGQMPSGESWARQLLYGQRYFQAKFGRRSRVLWLPDTFGYTPALPQILKLAGIGGFFTTKLSWSETNRFPHDLFAWEGIDGTRVTAHMFHNPGSSGDATGGYNGEFKARDLHGTWANFRGKNARAWRTAPPSTLFSYGYGDGGGGPSREHLERFARLRDFPAMPRLAHSRVDDFFEGLPKEGLPVWVGELYLELHRATLTTQGRVKKLHREAEHRLREAEVAASAAWLRGRPYPRERLERSWKTLLLNEFHDILPGSSIKEVYDTALPELQGVVDEARAIAREAGGGDVSLSAATLAVVHEAPRGPASVTEIGDGFTLSNDFLTIEVAPDGTLRSVVERASGREALRGDGNVLMAYVDVPREWEAWDTSTKVGDDGEEVRGGESVRVVEDGPGEVAVEVARSWRSSRIVQTYRLGASSKRLDVETFLDWHERRVLLRALFDLDVHASFATFETAFGAVSRPTHRNTSWDAARFEVCGHRWADVSQPDFGVALLNDGKYGHSVLGSTLGLSLVRGAMFPDVLADEGEHRFRYALYPHSGSARDGRVAHEASDFNGERLRMPAAPSLRLLNDSVLVSALKKAEEGDALILRVYEPYGANATLALEAPRLRRAARVNLLEEPLEDVAVEPSGLTLALKPFEIVSLHLEFEENKLA</sequence>
<gene>
    <name evidence="6" type="ORF">DES52_103232</name>
</gene>
<dbReference type="Gene3D" id="2.70.98.30">
    <property type="entry name" value="Golgi alpha-mannosidase II, domain 4"/>
    <property type="match status" value="1"/>
</dbReference>
<dbReference type="SMART" id="SM00872">
    <property type="entry name" value="Alpha-mann_mid"/>
    <property type="match status" value="1"/>
</dbReference>
<name>A0A318SLJ6_9DEIO</name>
<evidence type="ECO:0000259" key="5">
    <source>
        <dbReference type="SMART" id="SM00872"/>
    </source>
</evidence>
<dbReference type="SUPFAM" id="SSF74650">
    <property type="entry name" value="Galactose mutarotase-like"/>
    <property type="match status" value="1"/>
</dbReference>
<evidence type="ECO:0000256" key="1">
    <source>
        <dbReference type="ARBA" id="ARBA00009792"/>
    </source>
</evidence>
<evidence type="ECO:0000313" key="7">
    <source>
        <dbReference type="Proteomes" id="UP000248326"/>
    </source>
</evidence>
<evidence type="ECO:0000256" key="3">
    <source>
        <dbReference type="ARBA" id="ARBA00022801"/>
    </source>
</evidence>
<dbReference type="PANTHER" id="PTHR46017:SF1">
    <property type="entry name" value="ALPHA-MANNOSIDASE 2C1"/>
    <property type="match status" value="1"/>
</dbReference>
<comment type="caution">
    <text evidence="6">The sequence shown here is derived from an EMBL/GenBank/DDBJ whole genome shotgun (WGS) entry which is preliminary data.</text>
</comment>
<dbReference type="FunFam" id="1.20.1270.50:FF:000004">
    <property type="entry name" value="alpha-mannosidase 2C1 isoform X1"/>
    <property type="match status" value="1"/>
</dbReference>
<keyword evidence="2" id="KW-0479">Metal-binding</keyword>
<dbReference type="GO" id="GO:0004559">
    <property type="term" value="F:alpha-mannosidase activity"/>
    <property type="evidence" value="ECO:0007669"/>
    <property type="project" value="InterPro"/>
</dbReference>
<dbReference type="Pfam" id="PF09261">
    <property type="entry name" value="Alpha-mann_mid"/>
    <property type="match status" value="1"/>
</dbReference>
<dbReference type="FunFam" id="2.70.98.30:FF:000010">
    <property type="entry name" value="Cytosolic alpha-mannosidase"/>
    <property type="match status" value="1"/>
</dbReference>
<comment type="similarity">
    <text evidence="1">Belongs to the glycosyl hydrolase 38 family.</text>
</comment>
<dbReference type="Gene3D" id="3.20.110.10">
    <property type="entry name" value="Glycoside hydrolase 38, N terminal domain"/>
    <property type="match status" value="1"/>
</dbReference>
<dbReference type="InterPro" id="IPR037094">
    <property type="entry name" value="Glyco_hydro_38_cen_sf"/>
</dbReference>
<dbReference type="PANTHER" id="PTHR46017">
    <property type="entry name" value="ALPHA-MANNOSIDASE 2C1"/>
    <property type="match status" value="1"/>
</dbReference>
<dbReference type="Gene3D" id="2.60.40.2220">
    <property type="match status" value="1"/>
</dbReference>
<dbReference type="Proteomes" id="UP000248326">
    <property type="component" value="Unassembled WGS sequence"/>
</dbReference>
<dbReference type="GO" id="GO:0030246">
    <property type="term" value="F:carbohydrate binding"/>
    <property type="evidence" value="ECO:0007669"/>
    <property type="project" value="InterPro"/>
</dbReference>
<dbReference type="EMBL" id="QJSX01000003">
    <property type="protein sequence ID" value="PYE55399.1"/>
    <property type="molecule type" value="Genomic_DNA"/>
</dbReference>
<dbReference type="InterPro" id="IPR041147">
    <property type="entry name" value="GH38_C"/>
</dbReference>
<evidence type="ECO:0000313" key="6">
    <source>
        <dbReference type="EMBL" id="PYE55399.1"/>
    </source>
</evidence>
<dbReference type="SUPFAM" id="SSF88713">
    <property type="entry name" value="Glycoside hydrolase/deacetylase"/>
    <property type="match status" value="1"/>
</dbReference>
<dbReference type="InterPro" id="IPR000602">
    <property type="entry name" value="Glyco_hydro_38_N"/>
</dbReference>
<dbReference type="InterPro" id="IPR028995">
    <property type="entry name" value="Glyco_hydro_57/38_cen_sf"/>
</dbReference>
<dbReference type="InterPro" id="IPR015341">
    <property type="entry name" value="Glyco_hydro_38_cen"/>
</dbReference>
<dbReference type="InterPro" id="IPR027291">
    <property type="entry name" value="Glyco_hydro_38_N_sf"/>
</dbReference>
<dbReference type="CDD" id="cd10789">
    <property type="entry name" value="GH38N_AMII_ER_cytosolic"/>
    <property type="match status" value="1"/>
</dbReference>
<dbReference type="OrthoDB" id="9772207at2"/>
<dbReference type="InterPro" id="IPR011330">
    <property type="entry name" value="Glyco_hydro/deAcase_b/a-brl"/>
</dbReference>
<dbReference type="AlphaFoldDB" id="A0A318SLJ6"/>